<dbReference type="Gene3D" id="2.10.50.30">
    <property type="entry name" value="GPCR, family 3, nine cysteines domain"/>
    <property type="match status" value="1"/>
</dbReference>
<reference evidence="7 8" key="1">
    <citation type="journal article" date="2018" name="Gigascience">
        <title>Genomes of trombidid mites reveal novel predicted allergens and laterally-transferred genes associated with secondary metabolism.</title>
        <authorList>
            <person name="Dong X."/>
            <person name="Chaisiri K."/>
            <person name="Xia D."/>
            <person name="Armstrong S.D."/>
            <person name="Fang Y."/>
            <person name="Donnelly M.J."/>
            <person name="Kadowaki T."/>
            <person name="McGarry J.W."/>
            <person name="Darby A.C."/>
            <person name="Makepeace B.L."/>
        </authorList>
    </citation>
    <scope>NUCLEOTIDE SEQUENCE [LARGE SCALE GENOMIC DNA]</scope>
    <source>
        <strain evidence="7">UoL-UT</strain>
    </source>
</reference>
<comment type="caution">
    <text evidence="7">The sequence shown here is derived from an EMBL/GenBank/DDBJ whole genome shotgun (WGS) entry which is preliminary data.</text>
</comment>
<name>A0A443S2D2_9ACAR</name>
<gene>
    <name evidence="7" type="ORF">B4U80_11794</name>
</gene>
<accession>A0A443S2D2</accession>
<dbReference type="SUPFAM" id="SSF53822">
    <property type="entry name" value="Periplasmic binding protein-like I"/>
    <property type="match status" value="1"/>
</dbReference>
<keyword evidence="2" id="KW-0812">Transmembrane</keyword>
<keyword evidence="8" id="KW-1185">Reference proteome</keyword>
<evidence type="ECO:0000256" key="2">
    <source>
        <dbReference type="ARBA" id="ARBA00022692"/>
    </source>
</evidence>
<organism evidence="7 8">
    <name type="scientific">Leptotrombidium deliense</name>
    <dbReference type="NCBI Taxonomy" id="299467"/>
    <lineage>
        <taxon>Eukaryota</taxon>
        <taxon>Metazoa</taxon>
        <taxon>Ecdysozoa</taxon>
        <taxon>Arthropoda</taxon>
        <taxon>Chelicerata</taxon>
        <taxon>Arachnida</taxon>
        <taxon>Acari</taxon>
        <taxon>Acariformes</taxon>
        <taxon>Trombidiformes</taxon>
        <taxon>Prostigmata</taxon>
        <taxon>Anystina</taxon>
        <taxon>Parasitengona</taxon>
        <taxon>Trombiculoidea</taxon>
        <taxon>Trombiculidae</taxon>
        <taxon>Leptotrombidium</taxon>
    </lineage>
</organism>
<dbReference type="InterPro" id="IPR001828">
    <property type="entry name" value="ANF_lig-bd_rcpt"/>
</dbReference>
<keyword evidence="7" id="KW-0675">Receptor</keyword>
<dbReference type="EMBL" id="NCKV01011224">
    <property type="protein sequence ID" value="RWS21689.1"/>
    <property type="molecule type" value="Genomic_DNA"/>
</dbReference>
<dbReference type="InterPro" id="IPR028082">
    <property type="entry name" value="Peripla_BP_I"/>
</dbReference>
<sequence>MDESDMNTFMNQGGIFSLEAFYFALDKVNQMNLIPGVRFGSKVLNGAKLNESAVETFEPFAKLSKNGLKNGEPKLIGVIEGSTPLMKAHVKKLYDDYKIPLIFSASRKTLSETNFYVDDYYAKACPTVVTQMKPIYSILKKLNYKDVQMITHTKFFAEKFEADANKEGITVTNTHIIPFPPKNLDSLANTLIEKTTTKAIFMLHSPLLETSLFKSIQSKNTTKTFQWISAHMANYKIDYNGVESIANNLIATDFPYPEKLNENFMNYLESLRPGNNKRNEWFEKFWENAFGCNFKENTINGRECSTKNNISLTSDQAYNMPIVSVFNAVYAYAFGFLNAWEAKCERKSGICANLRSMSPQTLFKEYVLKVKFDGLNGDKFSFHDNEVDVSMPITQYQRYLGKYRFRPVGTWRSMALNNFKLSDCDDVQSTYCTPYCETGYRKVEDDVNPCCWNCVKCAKDEIIVDDITCLPCKVGSMPALNKAECVPIDLAFINTNLNEKYDKLSCQMSHLQHELKPNMY</sequence>
<dbReference type="InterPro" id="IPR038550">
    <property type="entry name" value="GPCR_3_9-Cys_sf"/>
</dbReference>
<dbReference type="Pfam" id="PF01094">
    <property type="entry name" value="ANF_receptor"/>
    <property type="match status" value="1"/>
</dbReference>
<evidence type="ECO:0000256" key="5">
    <source>
        <dbReference type="ARBA" id="ARBA00023180"/>
    </source>
</evidence>
<evidence type="ECO:0000313" key="7">
    <source>
        <dbReference type="EMBL" id="RWS21689.1"/>
    </source>
</evidence>
<keyword evidence="4" id="KW-0472">Membrane</keyword>
<dbReference type="OrthoDB" id="425344at2759"/>
<evidence type="ECO:0000313" key="8">
    <source>
        <dbReference type="Proteomes" id="UP000288716"/>
    </source>
</evidence>
<keyword evidence="3" id="KW-1133">Transmembrane helix</keyword>
<evidence type="ECO:0000256" key="4">
    <source>
        <dbReference type="ARBA" id="ARBA00023136"/>
    </source>
</evidence>
<feature type="domain" description="Receptor ligand binding region" evidence="6">
    <location>
        <begin position="18"/>
        <end position="388"/>
    </location>
</feature>
<protein>
    <submittedName>
        <fullName evidence="7">Metabotropic glutamate receptor 2-like protein</fullName>
    </submittedName>
</protein>
<dbReference type="Proteomes" id="UP000288716">
    <property type="component" value="Unassembled WGS sequence"/>
</dbReference>
<evidence type="ECO:0000256" key="1">
    <source>
        <dbReference type="ARBA" id="ARBA00004370"/>
    </source>
</evidence>
<dbReference type="GO" id="GO:0016020">
    <property type="term" value="C:membrane"/>
    <property type="evidence" value="ECO:0007669"/>
    <property type="project" value="UniProtKB-SubCell"/>
</dbReference>
<proteinExistence type="predicted"/>
<dbReference type="InterPro" id="IPR050726">
    <property type="entry name" value="mGluR"/>
</dbReference>
<evidence type="ECO:0000259" key="6">
    <source>
        <dbReference type="Pfam" id="PF01094"/>
    </source>
</evidence>
<dbReference type="PANTHER" id="PTHR24060">
    <property type="entry name" value="METABOTROPIC GLUTAMATE RECEPTOR"/>
    <property type="match status" value="1"/>
</dbReference>
<dbReference type="Gene3D" id="3.40.50.2300">
    <property type="match status" value="2"/>
</dbReference>
<keyword evidence="5" id="KW-0325">Glycoprotein</keyword>
<dbReference type="AlphaFoldDB" id="A0A443S2D2"/>
<evidence type="ECO:0000256" key="3">
    <source>
        <dbReference type="ARBA" id="ARBA00022989"/>
    </source>
</evidence>
<feature type="non-terminal residue" evidence="7">
    <location>
        <position position="520"/>
    </location>
</feature>
<dbReference type="STRING" id="299467.A0A443S2D2"/>
<comment type="subcellular location">
    <subcellularLocation>
        <location evidence="1">Membrane</location>
    </subcellularLocation>
</comment>
<dbReference type="VEuPathDB" id="VectorBase:LDEU010351"/>